<evidence type="ECO:0000256" key="3">
    <source>
        <dbReference type="ARBA" id="ARBA00023066"/>
    </source>
</evidence>
<protein>
    <submittedName>
        <fullName evidence="6">Uncharacterized protein</fullName>
    </submittedName>
</protein>
<dbReference type="SUPFAM" id="SSF56276">
    <property type="entry name" value="S-adenosylmethionine decarboxylase"/>
    <property type="match status" value="1"/>
</dbReference>
<gene>
    <name evidence="6" type="ORF">SVUK_LOCUS8611</name>
</gene>
<name>A0A3P7J019_STRVU</name>
<evidence type="ECO:0000256" key="2">
    <source>
        <dbReference type="ARBA" id="ARBA00008466"/>
    </source>
</evidence>
<dbReference type="AlphaFoldDB" id="A0A3P7J019"/>
<dbReference type="OrthoDB" id="5801860at2759"/>
<dbReference type="GO" id="GO:0006597">
    <property type="term" value="P:spermine biosynthetic process"/>
    <property type="evidence" value="ECO:0007669"/>
    <property type="project" value="TreeGrafter"/>
</dbReference>
<evidence type="ECO:0000256" key="1">
    <source>
        <dbReference type="ARBA" id="ARBA00004911"/>
    </source>
</evidence>
<reference evidence="6 7" key="1">
    <citation type="submission" date="2018-11" db="EMBL/GenBank/DDBJ databases">
        <authorList>
            <consortium name="Pathogen Informatics"/>
        </authorList>
    </citation>
    <scope>NUCLEOTIDE SEQUENCE [LARGE SCALE GENOMIC DNA]</scope>
</reference>
<evidence type="ECO:0000256" key="4">
    <source>
        <dbReference type="ARBA" id="ARBA00023115"/>
    </source>
</evidence>
<dbReference type="Proteomes" id="UP000270094">
    <property type="component" value="Unassembled WGS sequence"/>
</dbReference>
<dbReference type="PANTHER" id="PTHR11570">
    <property type="entry name" value="S-ADENOSYLMETHIONINE DECARBOXYLASE"/>
    <property type="match status" value="1"/>
</dbReference>
<dbReference type="EMBL" id="UYYB01031591">
    <property type="protein sequence ID" value="VDM73613.1"/>
    <property type="molecule type" value="Genomic_DNA"/>
</dbReference>
<dbReference type="Gene3D" id="3.30.360.50">
    <property type="entry name" value="S-adenosylmethionine decarboxylase"/>
    <property type="match status" value="1"/>
</dbReference>
<evidence type="ECO:0000256" key="5">
    <source>
        <dbReference type="ARBA" id="ARBA00048112"/>
    </source>
</evidence>
<sequence>MVFLMKCPSGPSRQNLTRKTSEEEKVNQNTVVSGVYAQIFDVQMSIQVDSRASPMKPEGPVAVEEYFFEGAEKLLELWFGNKNTKDASLRLIPRFELDAMLDIARCKVLHSAHTDYLDSYVLR</sequence>
<accession>A0A3P7J019</accession>
<comment type="catalytic activity">
    <reaction evidence="5">
        <text>S-adenosyl-L-methionine + H(+) = S-adenosyl 3-(methylsulfanyl)propylamine + CO2</text>
        <dbReference type="Rhea" id="RHEA:15981"/>
        <dbReference type="ChEBI" id="CHEBI:15378"/>
        <dbReference type="ChEBI" id="CHEBI:16526"/>
        <dbReference type="ChEBI" id="CHEBI:57443"/>
        <dbReference type="ChEBI" id="CHEBI:59789"/>
        <dbReference type="EC" id="4.1.1.50"/>
    </reaction>
</comment>
<dbReference type="PANTHER" id="PTHR11570:SF0">
    <property type="entry name" value="S-ADENOSYLMETHIONINE DECARBOXYLASE PROENZYME"/>
    <property type="match status" value="1"/>
</dbReference>
<dbReference type="InterPro" id="IPR016067">
    <property type="entry name" value="S-AdoMet_deCO2ase_core"/>
</dbReference>
<keyword evidence="4" id="KW-0620">Polyamine biosynthesis</keyword>
<dbReference type="UniPathway" id="UPA00331">
    <property type="reaction ID" value="UER00451"/>
</dbReference>
<dbReference type="GO" id="GO:0004014">
    <property type="term" value="F:adenosylmethionine decarboxylase activity"/>
    <property type="evidence" value="ECO:0007669"/>
    <property type="project" value="UniProtKB-EC"/>
</dbReference>
<comment type="similarity">
    <text evidence="2">Belongs to the eukaryotic AdoMetDC family.</text>
</comment>
<dbReference type="GO" id="GO:0005829">
    <property type="term" value="C:cytosol"/>
    <property type="evidence" value="ECO:0007669"/>
    <property type="project" value="TreeGrafter"/>
</dbReference>
<keyword evidence="7" id="KW-1185">Reference proteome</keyword>
<dbReference type="Pfam" id="PF01536">
    <property type="entry name" value="SAM_decarbox"/>
    <property type="match status" value="1"/>
</dbReference>
<proteinExistence type="inferred from homology"/>
<evidence type="ECO:0000313" key="6">
    <source>
        <dbReference type="EMBL" id="VDM73613.1"/>
    </source>
</evidence>
<dbReference type="GO" id="GO:0008295">
    <property type="term" value="P:spermidine biosynthetic process"/>
    <property type="evidence" value="ECO:0007669"/>
    <property type="project" value="UniProtKB-KW"/>
</dbReference>
<comment type="pathway">
    <text evidence="1">Amine and polyamine biosynthesis; S-adenosylmethioninamine biosynthesis; S-adenosylmethioninamine from S-adenosyl-L-methionine: step 1/1.</text>
</comment>
<keyword evidence="3" id="KW-0745">Spermidine biosynthesis</keyword>
<organism evidence="6 7">
    <name type="scientific">Strongylus vulgaris</name>
    <name type="common">Blood worm</name>
    <dbReference type="NCBI Taxonomy" id="40348"/>
    <lineage>
        <taxon>Eukaryota</taxon>
        <taxon>Metazoa</taxon>
        <taxon>Ecdysozoa</taxon>
        <taxon>Nematoda</taxon>
        <taxon>Chromadorea</taxon>
        <taxon>Rhabditida</taxon>
        <taxon>Rhabditina</taxon>
        <taxon>Rhabditomorpha</taxon>
        <taxon>Strongyloidea</taxon>
        <taxon>Strongylidae</taxon>
        <taxon>Strongylus</taxon>
    </lineage>
</organism>
<dbReference type="InterPro" id="IPR048283">
    <property type="entry name" value="AdoMetDC-like"/>
</dbReference>
<evidence type="ECO:0000313" key="7">
    <source>
        <dbReference type="Proteomes" id="UP000270094"/>
    </source>
</evidence>